<dbReference type="Pfam" id="PF24626">
    <property type="entry name" value="SH3_Tf2-1"/>
    <property type="match status" value="1"/>
</dbReference>
<dbReference type="InterPro" id="IPR056924">
    <property type="entry name" value="SH3_Tf2-1"/>
</dbReference>
<name>A0A976FG17_BRELC</name>
<evidence type="ECO:0000256" key="1">
    <source>
        <dbReference type="SAM" id="SignalP"/>
    </source>
</evidence>
<reference evidence="3 4" key="1">
    <citation type="journal article" date="2021" name="Genome Biol.">
        <title>AFLAP: assembly-free linkage analysis pipeline using k-mers from genome sequencing data.</title>
        <authorList>
            <person name="Fletcher K."/>
            <person name="Zhang L."/>
            <person name="Gil J."/>
            <person name="Han R."/>
            <person name="Cavanaugh K."/>
            <person name="Michelmore R."/>
        </authorList>
    </citation>
    <scope>NUCLEOTIDE SEQUENCE [LARGE SCALE GENOMIC DNA]</scope>
    <source>
        <strain evidence="3 4">SF5</strain>
    </source>
</reference>
<evidence type="ECO:0000313" key="3">
    <source>
        <dbReference type="EMBL" id="TDH66162.1"/>
    </source>
</evidence>
<evidence type="ECO:0000313" key="4">
    <source>
        <dbReference type="Proteomes" id="UP000294530"/>
    </source>
</evidence>
<feature type="chain" id="PRO_5036902715" description="Tf2-1-like SH3-like domain-containing protein" evidence="1">
    <location>
        <begin position="20"/>
        <end position="122"/>
    </location>
</feature>
<keyword evidence="1" id="KW-0732">Signal</keyword>
<evidence type="ECO:0000259" key="2">
    <source>
        <dbReference type="Pfam" id="PF24626"/>
    </source>
</evidence>
<dbReference type="EMBL" id="SHOA02000203">
    <property type="protein sequence ID" value="TDH66162.1"/>
    <property type="molecule type" value="Genomic_DNA"/>
</dbReference>
<organism evidence="3 4">
    <name type="scientific">Bremia lactucae</name>
    <name type="common">Lettuce downy mildew</name>
    <dbReference type="NCBI Taxonomy" id="4779"/>
    <lineage>
        <taxon>Eukaryota</taxon>
        <taxon>Sar</taxon>
        <taxon>Stramenopiles</taxon>
        <taxon>Oomycota</taxon>
        <taxon>Peronosporomycetes</taxon>
        <taxon>Peronosporales</taxon>
        <taxon>Peronosporaceae</taxon>
        <taxon>Bremia</taxon>
    </lineage>
</organism>
<keyword evidence="4" id="KW-1185">Reference proteome</keyword>
<dbReference type="OrthoDB" id="162055at2759"/>
<dbReference type="RefSeq" id="XP_067815661.1">
    <property type="nucleotide sequence ID" value="XM_067960839.1"/>
</dbReference>
<dbReference type="GeneID" id="94346510"/>
<dbReference type="AlphaFoldDB" id="A0A976FG17"/>
<dbReference type="Proteomes" id="UP000294530">
    <property type="component" value="Unassembled WGS sequence"/>
</dbReference>
<accession>A0A976FG17</accession>
<sequence>MKHFTTAVGLMSILLDTLNLDLTHIGAKGRRKCAARFIGPYKNNQRTTPDTYQISLLPGVRLHNEFHVANLQPSAKDTNDKRLNNVPRLITCDGTEGNQVRAIVGYRTRYGITPVQGPLVRP</sequence>
<feature type="signal peptide" evidence="1">
    <location>
        <begin position="1"/>
        <end position="19"/>
    </location>
</feature>
<comment type="caution">
    <text evidence="3">The sequence shown here is derived from an EMBL/GenBank/DDBJ whole genome shotgun (WGS) entry which is preliminary data.</text>
</comment>
<proteinExistence type="predicted"/>
<protein>
    <recommendedName>
        <fullName evidence="2">Tf2-1-like SH3-like domain-containing protein</fullName>
    </recommendedName>
</protein>
<feature type="domain" description="Tf2-1-like SH3-like" evidence="2">
    <location>
        <begin position="28"/>
        <end position="73"/>
    </location>
</feature>
<dbReference type="KEGG" id="blac:94346510"/>
<gene>
    <name evidence="3" type="ORF">CCR75_002742</name>
</gene>